<dbReference type="PRINTS" id="PR01737">
    <property type="entry name" value="FIMBRILLIN"/>
</dbReference>
<dbReference type="Pfam" id="PF06321">
    <property type="entry name" value="P_gingi_FimA"/>
    <property type="match status" value="1"/>
</dbReference>
<dbReference type="AlphaFoldDB" id="R4WWF8"/>
<evidence type="ECO:0000256" key="11">
    <source>
        <dbReference type="ARBA" id="ARBA00029664"/>
    </source>
</evidence>
<dbReference type="EMBL" id="AB795795">
    <property type="protein sequence ID" value="BAN28886.1"/>
    <property type="molecule type" value="Genomic_DNA"/>
</dbReference>
<evidence type="ECO:0000313" key="16">
    <source>
        <dbReference type="EMBL" id="BAN28883.1"/>
    </source>
</evidence>
<evidence type="ECO:0000256" key="9">
    <source>
        <dbReference type="ARBA" id="ARBA00023263"/>
    </source>
</evidence>
<keyword evidence="10" id="KW-0449">Lipoprotein</keyword>
<evidence type="ECO:0000256" key="4">
    <source>
        <dbReference type="ARBA" id="ARBA00022729"/>
    </source>
</evidence>
<dbReference type="EMBL" id="AB795797">
    <property type="protein sequence ID" value="BAN28888.1"/>
    <property type="molecule type" value="Genomic_DNA"/>
</dbReference>
<evidence type="ECO:0000313" key="21">
    <source>
        <dbReference type="EMBL" id="BAN28888.1"/>
    </source>
</evidence>
<evidence type="ECO:0000313" key="19">
    <source>
        <dbReference type="EMBL" id="BAN28886.1"/>
    </source>
</evidence>
<protein>
    <recommendedName>
        <fullName evidence="11">Fimbrillin</fullName>
    </recommendedName>
</protein>
<gene>
    <name evidence="21" type="primary">fimA</name>
</gene>
<dbReference type="EMBL" id="AB795794">
    <property type="protein sequence ID" value="BAN28885.1"/>
    <property type="molecule type" value="Genomic_DNA"/>
</dbReference>
<keyword evidence="5" id="KW-0843">Virulence</keyword>
<evidence type="ECO:0000256" key="3">
    <source>
        <dbReference type="ARBA" id="ARBA00006011"/>
    </source>
</evidence>
<keyword evidence="7" id="KW-0564">Palmitate</keyword>
<name>R4WWF8_PORGN</name>
<comment type="similarity">
    <text evidence="3">Belongs to the bacteroidetes fimbrillin superfamily. FimA/Mfa1 family.</text>
</comment>
<evidence type="ECO:0000259" key="15">
    <source>
        <dbReference type="Pfam" id="PF22492"/>
    </source>
</evidence>
<evidence type="ECO:0000256" key="6">
    <source>
        <dbReference type="ARBA" id="ARBA00023136"/>
    </source>
</evidence>
<dbReference type="Gene3D" id="2.60.40.3690">
    <property type="match status" value="1"/>
</dbReference>
<comment type="subcellular location">
    <subcellularLocation>
        <location evidence="1">Cell outer membrane</location>
    </subcellularLocation>
    <subcellularLocation>
        <location evidence="2">Fimbrium</location>
    </subcellularLocation>
</comment>
<dbReference type="GO" id="GO:0009279">
    <property type="term" value="C:cell outer membrane"/>
    <property type="evidence" value="ECO:0007669"/>
    <property type="project" value="UniProtKB-SubCell"/>
</dbReference>
<evidence type="ECO:0000256" key="8">
    <source>
        <dbReference type="ARBA" id="ARBA00023237"/>
    </source>
</evidence>
<accession>R4WWF8</accession>
<evidence type="ECO:0000256" key="5">
    <source>
        <dbReference type="ARBA" id="ARBA00023026"/>
    </source>
</evidence>
<dbReference type="GO" id="GO:0007155">
    <property type="term" value="P:cell adhesion"/>
    <property type="evidence" value="ECO:0007669"/>
    <property type="project" value="InterPro"/>
</dbReference>
<feature type="domain" description="Major fimbrial subunit protein N-terminal" evidence="14">
    <location>
        <begin position="33"/>
        <end position="185"/>
    </location>
</feature>
<evidence type="ECO:0000256" key="2">
    <source>
        <dbReference type="ARBA" id="ARBA00004561"/>
    </source>
</evidence>
<dbReference type="InterPro" id="IPR008110">
    <property type="entry name" value="Fimbrillin"/>
</dbReference>
<keyword evidence="9" id="KW-0281">Fimbrium</keyword>
<evidence type="ECO:0000259" key="14">
    <source>
        <dbReference type="Pfam" id="PF06321"/>
    </source>
</evidence>
<dbReference type="InterPro" id="IPR053878">
    <property type="entry name" value="FimA_C"/>
</dbReference>
<organism evidence="21">
    <name type="scientific">Porphyromonas gingivalis</name>
    <name type="common">Bacteroides gingivalis</name>
    <dbReference type="NCBI Taxonomy" id="837"/>
    <lineage>
        <taxon>Bacteria</taxon>
        <taxon>Pseudomonadati</taxon>
        <taxon>Bacteroidota</taxon>
        <taxon>Bacteroidia</taxon>
        <taxon>Bacteroidales</taxon>
        <taxon>Porphyromonadaceae</taxon>
        <taxon>Porphyromonas</taxon>
    </lineage>
</organism>
<feature type="domain" description="Major fimbrium subunit FimA C-terminal" evidence="15">
    <location>
        <begin position="187"/>
        <end position="385"/>
    </location>
</feature>
<dbReference type="RefSeq" id="WP_097596693.1">
    <property type="nucleotide sequence ID" value="NZ_NSLR01000018.1"/>
</dbReference>
<dbReference type="InterPro" id="IPR029141">
    <property type="entry name" value="FimA_N"/>
</dbReference>
<proteinExistence type="inferred from homology"/>
<feature type="signal peptide" evidence="13">
    <location>
        <begin position="1"/>
        <end position="20"/>
    </location>
</feature>
<reference evidence="21" key="1">
    <citation type="journal article" date="2013" name="Mol. Oral. Microbiol.">
        <title>Genetic and antigenic analyses of Porphyromonas gingivalis FimA fimbriae.</title>
        <authorList>
            <person name="Nagano K."/>
            <person name="Abiko Y."/>
            <person name="Yoshida Y."/>
            <person name="Yoshimura F."/>
        </authorList>
    </citation>
    <scope>NUCLEOTIDE SEQUENCE</scope>
    <source>
        <strain evidence="17">244</strain>
        <strain evidence="18">F1</strain>
        <strain evidence="19">F2</strain>
        <strain evidence="20">H184</strain>
        <strain evidence="16">HNA99</strain>
        <strain evidence="21">I2</strain>
    </source>
</reference>
<dbReference type="GO" id="GO:0005198">
    <property type="term" value="F:structural molecule activity"/>
    <property type="evidence" value="ECO:0007669"/>
    <property type="project" value="InterPro"/>
</dbReference>
<sequence>MKKTKFFLLGLAALAMTACNKDNEAEPIVETDATVSFIIKAGSPQRETEPNSLLDSDAKITKLTAMVYAGQVQEGIKTVEDADNVLKVEGIKCKSGANKVLVVVANYDKNAGGDAIDFTGKTLDQVKAMTIQLTQDNQSAKFLIMTGESNAFTIKPGTNYYGYPAGTGTTQDNLIETGNALKVTRVHAAMSIQNVTVTFDPQYSSNYYFKPQNVAGLICKKQSKIFGASLDFGTDYLGGVATTAAAYTPTSYDNNVSWLTKPYAAKAGFYIMESVYQVGNNLRPTILCVYGKLKKTETQDFSQEELDAAVAAGYCDGNAITYYPVLVNYNGYGYTYTGENTGLNKILRNNHYKISLTVKGPGTNTPEGPLPEEANLNVNCEVVSWNVVNQSAIWN</sequence>
<keyword evidence="4 13" id="KW-0732">Signal</keyword>
<evidence type="ECO:0000256" key="10">
    <source>
        <dbReference type="ARBA" id="ARBA00023288"/>
    </source>
</evidence>
<dbReference type="EMBL" id="AB795792">
    <property type="protein sequence ID" value="BAN28883.1"/>
    <property type="molecule type" value="Genomic_DNA"/>
</dbReference>
<comment type="function">
    <text evidence="12">Structural subunit of the major fimbriae. These long, filamentous pili are attached to the cell surface; they mediate biofilm formation, adhesion onto host cells and onto other bacteria that are part of the oral microbiome. They play an important role in the invasion of periodontal tissues. Fimbriae and their constituents are major virulence factors. FimA proteins from different strains have highly divergent sequences, and this has been used for classification. The sequence-based classification correlates with pathogenicity.</text>
</comment>
<dbReference type="PROSITE" id="PS51257">
    <property type="entry name" value="PROKAR_LIPOPROTEIN"/>
    <property type="match status" value="1"/>
</dbReference>
<keyword evidence="6" id="KW-0472">Membrane</keyword>
<evidence type="ECO:0000313" key="20">
    <source>
        <dbReference type="EMBL" id="BAN28887.1"/>
    </source>
</evidence>
<dbReference type="EMBL" id="AB795793">
    <property type="protein sequence ID" value="BAN28884.1"/>
    <property type="molecule type" value="Genomic_DNA"/>
</dbReference>
<feature type="chain" id="PRO_5007723317" description="Fimbrillin" evidence="13">
    <location>
        <begin position="21"/>
        <end position="395"/>
    </location>
</feature>
<evidence type="ECO:0000256" key="7">
    <source>
        <dbReference type="ARBA" id="ARBA00023139"/>
    </source>
</evidence>
<dbReference type="Pfam" id="PF22492">
    <property type="entry name" value="FimA4_C"/>
    <property type="match status" value="1"/>
</dbReference>
<evidence type="ECO:0000313" key="18">
    <source>
        <dbReference type="EMBL" id="BAN28885.1"/>
    </source>
</evidence>
<dbReference type="EMBL" id="AB795796">
    <property type="protein sequence ID" value="BAN28887.1"/>
    <property type="molecule type" value="Genomic_DNA"/>
</dbReference>
<evidence type="ECO:0000256" key="1">
    <source>
        <dbReference type="ARBA" id="ARBA00004442"/>
    </source>
</evidence>
<evidence type="ECO:0000256" key="13">
    <source>
        <dbReference type="SAM" id="SignalP"/>
    </source>
</evidence>
<keyword evidence="8" id="KW-0998">Cell outer membrane</keyword>
<dbReference type="GO" id="GO:0009289">
    <property type="term" value="C:pilus"/>
    <property type="evidence" value="ECO:0007669"/>
    <property type="project" value="UniProtKB-SubCell"/>
</dbReference>
<evidence type="ECO:0000256" key="12">
    <source>
        <dbReference type="ARBA" id="ARBA00045723"/>
    </source>
</evidence>
<evidence type="ECO:0000313" key="17">
    <source>
        <dbReference type="EMBL" id="BAN28884.1"/>
    </source>
</evidence>